<keyword evidence="3" id="KW-1185">Reference proteome</keyword>
<keyword evidence="1" id="KW-0732">Signal</keyword>
<gene>
    <name evidence="2" type="ORF">EB796_002709</name>
</gene>
<evidence type="ECO:0000313" key="2">
    <source>
        <dbReference type="EMBL" id="KAF6038991.1"/>
    </source>
</evidence>
<organism evidence="2 3">
    <name type="scientific">Bugula neritina</name>
    <name type="common">Brown bryozoan</name>
    <name type="synonym">Sertularia neritina</name>
    <dbReference type="NCBI Taxonomy" id="10212"/>
    <lineage>
        <taxon>Eukaryota</taxon>
        <taxon>Metazoa</taxon>
        <taxon>Spiralia</taxon>
        <taxon>Lophotrochozoa</taxon>
        <taxon>Bryozoa</taxon>
        <taxon>Gymnolaemata</taxon>
        <taxon>Cheilostomatida</taxon>
        <taxon>Flustrina</taxon>
        <taxon>Buguloidea</taxon>
        <taxon>Bugulidae</taxon>
        <taxon>Bugula</taxon>
    </lineage>
</organism>
<feature type="signal peptide" evidence="1">
    <location>
        <begin position="1"/>
        <end position="15"/>
    </location>
</feature>
<evidence type="ECO:0000313" key="3">
    <source>
        <dbReference type="Proteomes" id="UP000593567"/>
    </source>
</evidence>
<dbReference type="EMBL" id="VXIV02000320">
    <property type="protein sequence ID" value="KAF6038991.1"/>
    <property type="molecule type" value="Genomic_DNA"/>
</dbReference>
<dbReference type="AlphaFoldDB" id="A0A7J7KLD5"/>
<name>A0A7J7KLD5_BUGNE</name>
<evidence type="ECO:0000256" key="1">
    <source>
        <dbReference type="SAM" id="SignalP"/>
    </source>
</evidence>
<sequence length="96" mass="10048">MKVITILLAVCLALAASYRDQLATTATTEDTPTPEQIASTAEGVVTTATAEDLVTTAITTEDLVTITTSEGPHTAATDLYTEFLTATNTINSEPNE</sequence>
<comment type="caution">
    <text evidence="2">The sequence shown here is derived from an EMBL/GenBank/DDBJ whole genome shotgun (WGS) entry which is preliminary data.</text>
</comment>
<reference evidence="2" key="1">
    <citation type="submission" date="2020-06" db="EMBL/GenBank/DDBJ databases">
        <title>Draft genome of Bugula neritina, a colonial animal packing powerful symbionts and potential medicines.</title>
        <authorList>
            <person name="Rayko M."/>
        </authorList>
    </citation>
    <scope>NUCLEOTIDE SEQUENCE [LARGE SCALE GENOMIC DNA]</scope>
    <source>
        <strain evidence="2">Kwan_BN1</strain>
    </source>
</reference>
<proteinExistence type="predicted"/>
<feature type="chain" id="PRO_5029726298" evidence="1">
    <location>
        <begin position="16"/>
        <end position="96"/>
    </location>
</feature>
<dbReference type="Proteomes" id="UP000593567">
    <property type="component" value="Unassembled WGS sequence"/>
</dbReference>
<protein>
    <submittedName>
        <fullName evidence="2">Uncharacterized protein</fullName>
    </submittedName>
</protein>
<accession>A0A7J7KLD5</accession>